<comment type="subcellular location">
    <subcellularLocation>
        <location evidence="1">Cell envelope</location>
    </subcellularLocation>
</comment>
<organism evidence="5 6">
    <name type="scientific">Thalassospira mesophila</name>
    <dbReference type="NCBI Taxonomy" id="1293891"/>
    <lineage>
        <taxon>Bacteria</taxon>
        <taxon>Pseudomonadati</taxon>
        <taxon>Pseudomonadota</taxon>
        <taxon>Alphaproteobacteria</taxon>
        <taxon>Rhodospirillales</taxon>
        <taxon>Thalassospiraceae</taxon>
        <taxon>Thalassospira</taxon>
    </lineage>
</organism>
<proteinExistence type="predicted"/>
<keyword evidence="6" id="KW-1185">Reference proteome</keyword>
<evidence type="ECO:0000313" key="5">
    <source>
        <dbReference type="EMBL" id="OSQ36106.1"/>
    </source>
</evidence>
<feature type="signal peptide" evidence="3">
    <location>
        <begin position="1"/>
        <end position="26"/>
    </location>
</feature>
<dbReference type="STRING" id="1293891.TMES_18685"/>
<dbReference type="Proteomes" id="UP000193391">
    <property type="component" value="Unassembled WGS sequence"/>
</dbReference>
<dbReference type="Gene3D" id="1.20.1420.20">
    <property type="entry name" value="M75 peptidase, HXXE motif"/>
    <property type="match status" value="1"/>
</dbReference>
<comment type="caution">
    <text evidence="5">The sequence shown here is derived from an EMBL/GenBank/DDBJ whole genome shotgun (WGS) entry which is preliminary data.</text>
</comment>
<dbReference type="GO" id="GO:0030313">
    <property type="term" value="C:cell envelope"/>
    <property type="evidence" value="ECO:0007669"/>
    <property type="project" value="UniProtKB-SubCell"/>
</dbReference>
<feature type="domain" description="Imelysin-like" evidence="4">
    <location>
        <begin position="41"/>
        <end position="398"/>
    </location>
</feature>
<accession>A0A1Y2KXS7</accession>
<evidence type="ECO:0000256" key="1">
    <source>
        <dbReference type="ARBA" id="ARBA00004196"/>
    </source>
</evidence>
<evidence type="ECO:0000256" key="2">
    <source>
        <dbReference type="ARBA" id="ARBA00022729"/>
    </source>
</evidence>
<dbReference type="InterPro" id="IPR018976">
    <property type="entry name" value="Imelysin-like"/>
</dbReference>
<dbReference type="RefSeq" id="WP_085585401.1">
    <property type="nucleotide sequence ID" value="NZ_JFKA01000012.1"/>
</dbReference>
<dbReference type="InterPro" id="IPR038352">
    <property type="entry name" value="Imelysin_sf"/>
</dbReference>
<sequence length="426" mass="45322">MKFTKILGTAAIMGVLGAPMAHTAHAAPNGDAVMKNYADIAHAGYSDAVSTAKTLEAAVDNLIDNPSEEALKKARAAWIAARPSYQQTEVFRFGNPIVDDWEGKVNAWPLDEGLIDYVDGDLYGSESEENPAYTANVIANPELKIGSDTIDASTINADLLEQLHEIDGVDANVATGYHAIEFLLWGQDLNGTGPGAGNRPWTDYAKGDECTNANCDRRGDYLKAATDLLVSDLTWMSEQWADDGDARKNVMQDNGATGLTAEITGMGSLSYGELGGERTKLGLLLHDPEESHDCFSDNTHNSHFYDALGIQNVYLGKYTRTDGSVVEGPSLSGLVAASNADLDKEIKTKLAASVAAGQAMVDRANNGEHFDQMIAAGNEEGNAAVQKFVDALVDQTKSIEQVVGAIGLEGISFEGSDSLDNPDAIN</sequence>
<reference evidence="5 6" key="1">
    <citation type="submission" date="2014-03" db="EMBL/GenBank/DDBJ databases">
        <title>The draft genome sequence of Thalassospira mesophila JCM 18969.</title>
        <authorList>
            <person name="Lai Q."/>
            <person name="Shao Z."/>
        </authorList>
    </citation>
    <scope>NUCLEOTIDE SEQUENCE [LARGE SCALE GENOMIC DNA]</scope>
    <source>
        <strain evidence="5 6">JCM 18969</strain>
    </source>
</reference>
<dbReference type="CDD" id="cd14657">
    <property type="entry name" value="Imelysin_IrpA-like"/>
    <property type="match status" value="1"/>
</dbReference>
<protein>
    <submittedName>
        <fullName evidence="5">Peptidase</fullName>
    </submittedName>
</protein>
<dbReference type="Pfam" id="PF09375">
    <property type="entry name" value="Peptidase_M75"/>
    <property type="match status" value="1"/>
</dbReference>
<dbReference type="OrthoDB" id="9764688at2"/>
<name>A0A1Y2KXS7_9PROT</name>
<keyword evidence="2 3" id="KW-0732">Signal</keyword>
<dbReference type="EMBL" id="JFKA01000012">
    <property type="protein sequence ID" value="OSQ36106.1"/>
    <property type="molecule type" value="Genomic_DNA"/>
</dbReference>
<evidence type="ECO:0000259" key="4">
    <source>
        <dbReference type="Pfam" id="PF09375"/>
    </source>
</evidence>
<evidence type="ECO:0000256" key="3">
    <source>
        <dbReference type="SAM" id="SignalP"/>
    </source>
</evidence>
<feature type="chain" id="PRO_5012779339" evidence="3">
    <location>
        <begin position="27"/>
        <end position="426"/>
    </location>
</feature>
<evidence type="ECO:0000313" key="6">
    <source>
        <dbReference type="Proteomes" id="UP000193391"/>
    </source>
</evidence>
<gene>
    <name evidence="5" type="ORF">TMES_18685</name>
</gene>
<dbReference type="AlphaFoldDB" id="A0A1Y2KXS7"/>